<gene>
    <name evidence="6" type="ORF">Cflav_PD2832</name>
</gene>
<dbReference type="PANTHER" id="PTHR46847:SF1">
    <property type="entry name" value="D-ALLOSE-BINDING PERIPLASMIC PROTEIN-RELATED"/>
    <property type="match status" value="1"/>
</dbReference>
<dbReference type="AlphaFoldDB" id="B9XK02"/>
<evidence type="ECO:0000256" key="4">
    <source>
        <dbReference type="SAM" id="SignalP"/>
    </source>
</evidence>
<dbReference type="STRING" id="320771.Cflav_PD2832"/>
<organism evidence="6 7">
    <name type="scientific">Pedosphaera parvula (strain Ellin514)</name>
    <dbReference type="NCBI Taxonomy" id="320771"/>
    <lineage>
        <taxon>Bacteria</taxon>
        <taxon>Pseudomonadati</taxon>
        <taxon>Verrucomicrobiota</taxon>
        <taxon>Pedosphaerae</taxon>
        <taxon>Pedosphaerales</taxon>
        <taxon>Pedosphaeraceae</taxon>
        <taxon>Pedosphaera</taxon>
    </lineage>
</organism>
<keyword evidence="3 4" id="KW-0732">Signal</keyword>
<comment type="subcellular location">
    <subcellularLocation>
        <location evidence="1">Cell envelope</location>
    </subcellularLocation>
</comment>
<dbReference type="InterPro" id="IPR028082">
    <property type="entry name" value="Peripla_BP_I"/>
</dbReference>
<evidence type="ECO:0000259" key="5">
    <source>
        <dbReference type="Pfam" id="PF13407"/>
    </source>
</evidence>
<dbReference type="GO" id="GO:0030313">
    <property type="term" value="C:cell envelope"/>
    <property type="evidence" value="ECO:0007669"/>
    <property type="project" value="UniProtKB-SubCell"/>
</dbReference>
<keyword evidence="7" id="KW-1185">Reference proteome</keyword>
<name>B9XK02_PEDPL</name>
<evidence type="ECO:0000256" key="2">
    <source>
        <dbReference type="ARBA" id="ARBA00007639"/>
    </source>
</evidence>
<comment type="similarity">
    <text evidence="2">Belongs to the bacterial solute-binding protein 2 family.</text>
</comment>
<sequence precursor="true">MNPVLRNLLTCALFLSSICLSCAADKSYTIAVIPKGTTHEYWQCIHAGAIKAQRELQEKGIKVDLIWKGPLREDDRDQQIQVVENFMTRRVSGMVLAPLDNQAMVAPVNNAIRAKIPVVIFDSALKTDKYVSFVATDNYKGGQLAAERMGQLLEGKGNVILLRYAVGSASTEEREAGFMDTLKSKFPNIKVISSDQHAGATRETAYQASQNLLNRFGHEVNGIFCPCEPPTVAMAKALRDIGKAGGKVKMVGFDAGSQSVIDLKNGDVQGLVVQNPLRMGYLGVITMVQHLQGEKVEKRIDTGVQIVTPENMEQAGIKELIHPPLDTYLK</sequence>
<dbReference type="InterPro" id="IPR025997">
    <property type="entry name" value="SBP_2_dom"/>
</dbReference>
<evidence type="ECO:0000256" key="1">
    <source>
        <dbReference type="ARBA" id="ARBA00004196"/>
    </source>
</evidence>
<evidence type="ECO:0000256" key="3">
    <source>
        <dbReference type="ARBA" id="ARBA00022729"/>
    </source>
</evidence>
<dbReference type="GO" id="GO:0030246">
    <property type="term" value="F:carbohydrate binding"/>
    <property type="evidence" value="ECO:0007669"/>
    <property type="project" value="UniProtKB-ARBA"/>
</dbReference>
<dbReference type="Pfam" id="PF13407">
    <property type="entry name" value="Peripla_BP_4"/>
    <property type="match status" value="1"/>
</dbReference>
<protein>
    <submittedName>
        <fullName evidence="6">Periplasmic binding protein/LacI transcriptional regulator</fullName>
    </submittedName>
</protein>
<dbReference type="PANTHER" id="PTHR46847">
    <property type="entry name" value="D-ALLOSE-BINDING PERIPLASMIC PROTEIN-RELATED"/>
    <property type="match status" value="1"/>
</dbReference>
<evidence type="ECO:0000313" key="6">
    <source>
        <dbReference type="EMBL" id="EEF59825.1"/>
    </source>
</evidence>
<dbReference type="CDD" id="cd20004">
    <property type="entry name" value="PBP1_ABC_sugar_binding-like"/>
    <property type="match status" value="1"/>
</dbReference>
<accession>B9XK02</accession>
<proteinExistence type="inferred from homology"/>
<comment type="caution">
    <text evidence="6">The sequence shown here is derived from an EMBL/GenBank/DDBJ whole genome shotgun (WGS) entry which is preliminary data.</text>
</comment>
<dbReference type="Proteomes" id="UP000003688">
    <property type="component" value="Unassembled WGS sequence"/>
</dbReference>
<dbReference type="SUPFAM" id="SSF53822">
    <property type="entry name" value="Periplasmic binding protein-like I"/>
    <property type="match status" value="1"/>
</dbReference>
<feature type="chain" id="PRO_5002894975" evidence="4">
    <location>
        <begin position="24"/>
        <end position="330"/>
    </location>
</feature>
<evidence type="ECO:0000313" key="7">
    <source>
        <dbReference type="Proteomes" id="UP000003688"/>
    </source>
</evidence>
<dbReference type="RefSeq" id="WP_007416145.1">
    <property type="nucleotide sequence ID" value="NZ_ABOX02000023.1"/>
</dbReference>
<feature type="signal peptide" evidence="4">
    <location>
        <begin position="1"/>
        <end position="23"/>
    </location>
</feature>
<dbReference type="EMBL" id="ABOX02000023">
    <property type="protein sequence ID" value="EEF59825.1"/>
    <property type="molecule type" value="Genomic_DNA"/>
</dbReference>
<feature type="domain" description="Periplasmic binding protein" evidence="5">
    <location>
        <begin position="30"/>
        <end position="295"/>
    </location>
</feature>
<dbReference type="Gene3D" id="3.40.50.2300">
    <property type="match status" value="2"/>
</dbReference>
<reference evidence="6 7" key="1">
    <citation type="journal article" date="2011" name="J. Bacteriol.">
        <title>Genome sequence of 'Pedosphaera parvula' Ellin514, an aerobic Verrucomicrobial isolate from pasture soil.</title>
        <authorList>
            <person name="Kant R."/>
            <person name="van Passel M.W."/>
            <person name="Sangwan P."/>
            <person name="Palva A."/>
            <person name="Lucas S."/>
            <person name="Copeland A."/>
            <person name="Lapidus A."/>
            <person name="Glavina Del Rio T."/>
            <person name="Dalin E."/>
            <person name="Tice H."/>
            <person name="Bruce D."/>
            <person name="Goodwin L."/>
            <person name="Pitluck S."/>
            <person name="Chertkov O."/>
            <person name="Larimer F.W."/>
            <person name="Land M.L."/>
            <person name="Hauser L."/>
            <person name="Brettin T.S."/>
            <person name="Detter J.C."/>
            <person name="Han S."/>
            <person name="de Vos W.M."/>
            <person name="Janssen P.H."/>
            <person name="Smidt H."/>
        </authorList>
    </citation>
    <scope>NUCLEOTIDE SEQUENCE [LARGE SCALE GENOMIC DNA]</scope>
    <source>
        <strain evidence="6 7">Ellin514</strain>
    </source>
</reference>
<dbReference type="OrthoDB" id="6196975at2"/>